<name>A0AAV5IWJ4_9ROSI</name>
<reference evidence="1 2" key="1">
    <citation type="journal article" date="2021" name="Commun. Biol.">
        <title>The genome of Shorea leprosula (Dipterocarpaceae) highlights the ecological relevance of drought in aseasonal tropical rainforests.</title>
        <authorList>
            <person name="Ng K.K.S."/>
            <person name="Kobayashi M.J."/>
            <person name="Fawcett J.A."/>
            <person name="Hatakeyama M."/>
            <person name="Paape T."/>
            <person name="Ng C.H."/>
            <person name="Ang C.C."/>
            <person name="Tnah L.H."/>
            <person name="Lee C.T."/>
            <person name="Nishiyama T."/>
            <person name="Sese J."/>
            <person name="O'Brien M.J."/>
            <person name="Copetti D."/>
            <person name="Mohd Noor M.I."/>
            <person name="Ong R.C."/>
            <person name="Putra M."/>
            <person name="Sireger I.Z."/>
            <person name="Indrioko S."/>
            <person name="Kosugi Y."/>
            <person name="Izuno A."/>
            <person name="Isagi Y."/>
            <person name="Lee S.L."/>
            <person name="Shimizu K.K."/>
        </authorList>
    </citation>
    <scope>NUCLEOTIDE SEQUENCE [LARGE SCALE GENOMIC DNA]</scope>
    <source>
        <strain evidence="1">214</strain>
    </source>
</reference>
<protein>
    <submittedName>
        <fullName evidence="1">Uncharacterized protein</fullName>
    </submittedName>
</protein>
<proteinExistence type="predicted"/>
<gene>
    <name evidence="1" type="ORF">SLEP1_g18146</name>
</gene>
<dbReference type="EMBL" id="BPVZ01000024">
    <property type="protein sequence ID" value="GKV06246.1"/>
    <property type="molecule type" value="Genomic_DNA"/>
</dbReference>
<sequence>MLVLRNQRNLISAQGTCRPALQPRINTLHVEAVLAPFQLPEPLAVGDFVEAYRTVWRDICFGMAIAENETRQTVVAPHLKCLCPKPDDEDDDCDGDGVLPPGCRCHRAAELGDEFEVVLHDILISLLLIYEKCNSQFDHLGPYKLPKIEKKAV</sequence>
<dbReference type="Proteomes" id="UP001054252">
    <property type="component" value="Unassembled WGS sequence"/>
</dbReference>
<keyword evidence="2" id="KW-1185">Reference proteome</keyword>
<comment type="caution">
    <text evidence="1">The sequence shown here is derived from an EMBL/GenBank/DDBJ whole genome shotgun (WGS) entry which is preliminary data.</text>
</comment>
<dbReference type="AlphaFoldDB" id="A0AAV5IWJ4"/>
<accession>A0AAV5IWJ4</accession>
<evidence type="ECO:0000313" key="1">
    <source>
        <dbReference type="EMBL" id="GKV06246.1"/>
    </source>
</evidence>
<evidence type="ECO:0000313" key="2">
    <source>
        <dbReference type="Proteomes" id="UP001054252"/>
    </source>
</evidence>
<organism evidence="1 2">
    <name type="scientific">Rubroshorea leprosula</name>
    <dbReference type="NCBI Taxonomy" id="152421"/>
    <lineage>
        <taxon>Eukaryota</taxon>
        <taxon>Viridiplantae</taxon>
        <taxon>Streptophyta</taxon>
        <taxon>Embryophyta</taxon>
        <taxon>Tracheophyta</taxon>
        <taxon>Spermatophyta</taxon>
        <taxon>Magnoliopsida</taxon>
        <taxon>eudicotyledons</taxon>
        <taxon>Gunneridae</taxon>
        <taxon>Pentapetalae</taxon>
        <taxon>rosids</taxon>
        <taxon>malvids</taxon>
        <taxon>Malvales</taxon>
        <taxon>Dipterocarpaceae</taxon>
        <taxon>Rubroshorea</taxon>
    </lineage>
</organism>